<dbReference type="Gene3D" id="6.10.280.50">
    <property type="match status" value="1"/>
</dbReference>
<dbReference type="AlphaFoldDB" id="A0AB33Z0V3"/>
<name>A0AB33Z0V3_9GAMM</name>
<protein>
    <recommendedName>
        <fullName evidence="3">DUF465 domain-containing protein</fullName>
    </recommendedName>
</protein>
<dbReference type="InterPro" id="IPR038444">
    <property type="entry name" value="DUF465_sf"/>
</dbReference>
<proteinExistence type="predicted"/>
<organism evidence="1 2">
    <name type="scientific">Cycloclasticus pugetii</name>
    <dbReference type="NCBI Taxonomy" id="34068"/>
    <lineage>
        <taxon>Bacteria</taxon>
        <taxon>Pseudomonadati</taxon>
        <taxon>Pseudomonadota</taxon>
        <taxon>Gammaproteobacteria</taxon>
        <taxon>Thiotrichales</taxon>
        <taxon>Piscirickettsiaceae</taxon>
        <taxon>Cycloclasticus</taxon>
    </lineage>
</organism>
<dbReference type="EMBL" id="ASHL01000006">
    <property type="protein sequence ID" value="EPD12838.1"/>
    <property type="molecule type" value="Genomic_DNA"/>
</dbReference>
<keyword evidence="2" id="KW-1185">Reference proteome</keyword>
<accession>A0AB33Z0V3</accession>
<dbReference type="InterPro" id="IPR007420">
    <property type="entry name" value="DUF465"/>
</dbReference>
<evidence type="ECO:0008006" key="3">
    <source>
        <dbReference type="Google" id="ProtNLM"/>
    </source>
</evidence>
<gene>
    <name evidence="1" type="ORF">L196_08211</name>
</gene>
<dbReference type="Proteomes" id="UP000015462">
    <property type="component" value="Unassembled WGS sequence"/>
</dbReference>
<reference evidence="1 2" key="1">
    <citation type="journal article" date="2013" name="Genome Announc.">
        <title>Genome Sequence of the Pyrene- and Fluoranthene-Degrading Bacterium Cycloclasticus sp. Strain PY97M.</title>
        <authorList>
            <person name="Cui Z."/>
            <person name="Xu G."/>
            <person name="Li Q."/>
            <person name="Gao W."/>
            <person name="Zheng L."/>
        </authorList>
    </citation>
    <scope>NUCLEOTIDE SEQUENCE [LARGE SCALE GENOMIC DNA]</scope>
    <source>
        <strain evidence="1 2">PY97M</strain>
    </source>
</reference>
<evidence type="ECO:0000313" key="1">
    <source>
        <dbReference type="EMBL" id="EPD12838.1"/>
    </source>
</evidence>
<comment type="caution">
    <text evidence="1">The sequence shown here is derived from an EMBL/GenBank/DDBJ whole genome shotgun (WGS) entry which is preliminary data.</text>
</comment>
<dbReference type="Pfam" id="PF04325">
    <property type="entry name" value="DUF465"/>
    <property type="match status" value="1"/>
</dbReference>
<evidence type="ECO:0000313" key="2">
    <source>
        <dbReference type="Proteomes" id="UP000015462"/>
    </source>
</evidence>
<sequence length="68" mass="8252">MILSENDQIELRIIELNQEHQDLHYIIDHLSEEIQPDQLRIRRLKKRRLFIKDQIVHLKSTLIPDLDA</sequence>
<dbReference type="RefSeq" id="WP_016390607.1">
    <property type="nucleotide sequence ID" value="NZ_KE646808.1"/>
</dbReference>